<evidence type="ECO:0000256" key="4">
    <source>
        <dbReference type="ARBA" id="ARBA00023040"/>
    </source>
</evidence>
<feature type="transmembrane region" description="Helical" evidence="8">
    <location>
        <begin position="207"/>
        <end position="231"/>
    </location>
</feature>
<keyword evidence="11" id="KW-1185">Reference proteome</keyword>
<dbReference type="EMBL" id="REGN01004658">
    <property type="protein sequence ID" value="RNA16642.1"/>
    <property type="molecule type" value="Genomic_DNA"/>
</dbReference>
<evidence type="ECO:0000256" key="6">
    <source>
        <dbReference type="ARBA" id="ARBA00023170"/>
    </source>
</evidence>
<dbReference type="InterPro" id="IPR017452">
    <property type="entry name" value="GPCR_Rhodpsn_7TM"/>
</dbReference>
<dbReference type="SUPFAM" id="SSF81321">
    <property type="entry name" value="Family A G protein-coupled receptor-like"/>
    <property type="match status" value="1"/>
</dbReference>
<sequence length="577" mass="67773">MDQNYQILQNKTLEIINSCFNTTESSACLHSLLLMDMTRKATLWMNFFLIFFGLLSNILVIIVFSRLELRKQSISVHTIALAVSDIFLLSGPVTLKWLNEYEPDFWFFRTIFWCKTHGYFDIVFCSWSAWNVVALSNERWMTICGPGLVGLQHARKRSLTIVILIPILSLVVFIWFPFVIETNSTEPDKISLNTFMEHRDCQPKNNFVLLFFGSIGICLTYLIPFLMILFYNSKIIKKLNSRIEKRKQFFNDRVLLSGSKSGHRSRLKKLFSIVRLSAEKYEMTERPMVKDYVIQMPTAMINVTITSVDESEMASNVTTKMMCENLDEVKMEARAEQLRARERESEAMRTRERIIRDQRLRNDRSINTMLITVSITFLVLTFPYQIVWIADQINKVVINYQLKKNFDQDQLETFFIKKVWLYQLVFYTIKDISLTVRNLNFSINFFLYSTMSNLFRKELNFLFQKIGFKNFSLFRNSVSFADKGDITSPFQIIRIYCFTLYLYCELMYQDDTSFLSPKLICVLCSKIHRISTFLSLLKKTENHKNQKTEVHLSHVDGIHASSDAYADMIFFSPLKFS</sequence>
<reference evidence="10 11" key="1">
    <citation type="journal article" date="2018" name="Sci. Rep.">
        <title>Genomic signatures of local adaptation to the degree of environmental predictability in rotifers.</title>
        <authorList>
            <person name="Franch-Gras L."/>
            <person name="Hahn C."/>
            <person name="Garcia-Roger E.M."/>
            <person name="Carmona M.J."/>
            <person name="Serra M."/>
            <person name="Gomez A."/>
        </authorList>
    </citation>
    <scope>NUCLEOTIDE SEQUENCE [LARGE SCALE GENOMIC DNA]</scope>
    <source>
        <strain evidence="10">HYR1</strain>
    </source>
</reference>
<dbReference type="PRINTS" id="PR00237">
    <property type="entry name" value="GPCRRHODOPSN"/>
</dbReference>
<dbReference type="STRING" id="10195.A0A3M7QZ66"/>
<feature type="transmembrane region" description="Helical" evidence="8">
    <location>
        <begin position="43"/>
        <end position="64"/>
    </location>
</feature>
<proteinExistence type="predicted"/>
<evidence type="ECO:0000256" key="2">
    <source>
        <dbReference type="ARBA" id="ARBA00022692"/>
    </source>
</evidence>
<evidence type="ECO:0000256" key="1">
    <source>
        <dbReference type="ARBA" id="ARBA00004141"/>
    </source>
</evidence>
<comment type="subcellular location">
    <subcellularLocation>
        <location evidence="1">Membrane</location>
        <topology evidence="1">Multi-pass membrane protein</topology>
    </subcellularLocation>
</comment>
<keyword evidence="3 8" id="KW-1133">Transmembrane helix</keyword>
<dbReference type="GO" id="GO:0004930">
    <property type="term" value="F:G protein-coupled receptor activity"/>
    <property type="evidence" value="ECO:0007669"/>
    <property type="project" value="UniProtKB-KW"/>
</dbReference>
<feature type="transmembrane region" description="Helical" evidence="8">
    <location>
        <begin position="158"/>
        <end position="180"/>
    </location>
</feature>
<dbReference type="PANTHER" id="PTHR24243:SF230">
    <property type="entry name" value="G-PROTEIN COUPLED RECEPTORS FAMILY 1 PROFILE DOMAIN-CONTAINING PROTEIN"/>
    <property type="match status" value="1"/>
</dbReference>
<dbReference type="Gene3D" id="1.20.1070.10">
    <property type="entry name" value="Rhodopsin 7-helix transmembrane proteins"/>
    <property type="match status" value="2"/>
</dbReference>
<dbReference type="InterPro" id="IPR000276">
    <property type="entry name" value="GPCR_Rhodpsn"/>
</dbReference>
<evidence type="ECO:0000313" key="11">
    <source>
        <dbReference type="Proteomes" id="UP000276133"/>
    </source>
</evidence>
<evidence type="ECO:0000259" key="9">
    <source>
        <dbReference type="PROSITE" id="PS50262"/>
    </source>
</evidence>
<comment type="caution">
    <text evidence="10">The sequence shown here is derived from an EMBL/GenBank/DDBJ whole genome shotgun (WGS) entry which is preliminary data.</text>
</comment>
<evidence type="ECO:0000256" key="8">
    <source>
        <dbReference type="SAM" id="Phobius"/>
    </source>
</evidence>
<feature type="domain" description="G-protein coupled receptors family 1 profile" evidence="9">
    <location>
        <begin position="56"/>
        <end position="448"/>
    </location>
</feature>
<dbReference type="GO" id="GO:0005886">
    <property type="term" value="C:plasma membrane"/>
    <property type="evidence" value="ECO:0007669"/>
    <property type="project" value="TreeGrafter"/>
</dbReference>
<evidence type="ECO:0000256" key="7">
    <source>
        <dbReference type="ARBA" id="ARBA00023224"/>
    </source>
</evidence>
<dbReference type="PROSITE" id="PS50262">
    <property type="entry name" value="G_PROTEIN_RECEP_F1_2"/>
    <property type="match status" value="1"/>
</dbReference>
<keyword evidence="6 10" id="KW-0675">Receptor</keyword>
<dbReference type="AlphaFoldDB" id="A0A3M7QZ66"/>
<evidence type="ECO:0000256" key="3">
    <source>
        <dbReference type="ARBA" id="ARBA00022989"/>
    </source>
</evidence>
<keyword evidence="5 8" id="KW-0472">Membrane</keyword>
<evidence type="ECO:0000313" key="10">
    <source>
        <dbReference type="EMBL" id="RNA16642.1"/>
    </source>
</evidence>
<name>A0A3M7QZ66_BRAPC</name>
<dbReference type="Pfam" id="PF00001">
    <property type="entry name" value="7tm_1"/>
    <property type="match status" value="1"/>
</dbReference>
<keyword evidence="4" id="KW-0297">G-protein coupled receptor</keyword>
<keyword evidence="2 8" id="KW-0812">Transmembrane</keyword>
<dbReference type="Proteomes" id="UP000276133">
    <property type="component" value="Unassembled WGS sequence"/>
</dbReference>
<organism evidence="10 11">
    <name type="scientific">Brachionus plicatilis</name>
    <name type="common">Marine rotifer</name>
    <name type="synonym">Brachionus muelleri</name>
    <dbReference type="NCBI Taxonomy" id="10195"/>
    <lineage>
        <taxon>Eukaryota</taxon>
        <taxon>Metazoa</taxon>
        <taxon>Spiralia</taxon>
        <taxon>Gnathifera</taxon>
        <taxon>Rotifera</taxon>
        <taxon>Eurotatoria</taxon>
        <taxon>Monogononta</taxon>
        <taxon>Pseudotrocha</taxon>
        <taxon>Ploima</taxon>
        <taxon>Brachionidae</taxon>
        <taxon>Brachionus</taxon>
    </lineage>
</organism>
<keyword evidence="7" id="KW-0807">Transducer</keyword>
<protein>
    <submittedName>
        <fullName evidence="10">Alpha-2B adrenergic receptor-like</fullName>
    </submittedName>
</protein>
<evidence type="ECO:0000256" key="5">
    <source>
        <dbReference type="ARBA" id="ARBA00023136"/>
    </source>
</evidence>
<gene>
    <name evidence="10" type="ORF">BpHYR1_007239</name>
</gene>
<accession>A0A3M7QZ66</accession>
<feature type="transmembrane region" description="Helical" evidence="8">
    <location>
        <begin position="366"/>
        <end position="390"/>
    </location>
</feature>
<dbReference type="OrthoDB" id="9990906at2759"/>
<dbReference type="PANTHER" id="PTHR24243">
    <property type="entry name" value="G-PROTEIN COUPLED RECEPTOR"/>
    <property type="match status" value="1"/>
</dbReference>